<dbReference type="AlphaFoldDB" id="A0A3S3W0E9"/>
<gene>
    <name evidence="1" type="ORF">EP867_00320</name>
</gene>
<evidence type="ECO:0000313" key="2">
    <source>
        <dbReference type="Proteomes" id="UP000287168"/>
    </source>
</evidence>
<reference evidence="1 2" key="1">
    <citation type="journal article" date="2015" name="Int. J. Syst. Evol. Microbiol.">
        <title>Gemmobacter intermedius sp. nov., isolated from a white stork (Ciconia ciconia).</title>
        <authorList>
            <person name="Kampfer P."/>
            <person name="Jerzak L."/>
            <person name="Wilharm G."/>
            <person name="Golke J."/>
            <person name="Busse H.J."/>
            <person name="Glaeser S.P."/>
        </authorList>
    </citation>
    <scope>NUCLEOTIDE SEQUENCE [LARGE SCALE GENOMIC DNA]</scope>
    <source>
        <strain evidence="1 2">119/4</strain>
    </source>
</reference>
<organism evidence="1 2">
    <name type="scientific">Falsigemmobacter intermedius</name>
    <dbReference type="NCBI Taxonomy" id="1553448"/>
    <lineage>
        <taxon>Bacteria</taxon>
        <taxon>Pseudomonadati</taxon>
        <taxon>Pseudomonadota</taxon>
        <taxon>Alphaproteobacteria</taxon>
        <taxon>Rhodobacterales</taxon>
        <taxon>Paracoccaceae</taxon>
        <taxon>Falsigemmobacter</taxon>
    </lineage>
</organism>
<dbReference type="OrthoDB" id="7658488at2"/>
<evidence type="ECO:0000313" key="1">
    <source>
        <dbReference type="EMBL" id="RWY45506.1"/>
    </source>
</evidence>
<sequence length="116" mass="13238">MFEDLPAEIRDGLHGARLRQGSRRRRLSLHQGDMVFSIRRMWNDGFSIALEDVRQLRGLVEIHEGPRHILTCLINAAEIDGDELLCSFKRASKVPDRAALDYVARDNEPVWLLTSG</sequence>
<protein>
    <submittedName>
        <fullName evidence="1">Uncharacterized protein</fullName>
    </submittedName>
</protein>
<comment type="caution">
    <text evidence="1">The sequence shown here is derived from an EMBL/GenBank/DDBJ whole genome shotgun (WGS) entry which is preliminary data.</text>
</comment>
<dbReference type="EMBL" id="SBLC01000001">
    <property type="protein sequence ID" value="RWY45506.1"/>
    <property type="molecule type" value="Genomic_DNA"/>
</dbReference>
<proteinExistence type="predicted"/>
<dbReference type="Proteomes" id="UP000287168">
    <property type="component" value="Unassembled WGS sequence"/>
</dbReference>
<keyword evidence="2" id="KW-1185">Reference proteome</keyword>
<accession>A0A3S3W0E9</accession>
<dbReference type="RefSeq" id="WP_128486224.1">
    <property type="nucleotide sequence ID" value="NZ_JBHLXB010000011.1"/>
</dbReference>
<name>A0A3S3W0E9_9RHOB</name>